<evidence type="ECO:0000313" key="2">
    <source>
        <dbReference type="EMBL" id="MFC5067614.1"/>
    </source>
</evidence>
<dbReference type="Proteomes" id="UP001595796">
    <property type="component" value="Unassembled WGS sequence"/>
</dbReference>
<sequence length="40" mass="4453">MVELSLAAVLALVVGVLFWKFYRPARPSNGMLEDNLDDDS</sequence>
<feature type="transmembrane region" description="Helical" evidence="1">
    <location>
        <begin position="6"/>
        <end position="22"/>
    </location>
</feature>
<reference evidence="3" key="1">
    <citation type="journal article" date="2019" name="Int. J. Syst. Evol. Microbiol.">
        <title>The Global Catalogue of Microorganisms (GCM) 10K type strain sequencing project: providing services to taxonomists for standard genome sequencing and annotation.</title>
        <authorList>
            <consortium name="The Broad Institute Genomics Platform"/>
            <consortium name="The Broad Institute Genome Sequencing Center for Infectious Disease"/>
            <person name="Wu L."/>
            <person name="Ma J."/>
        </authorList>
    </citation>
    <scope>NUCLEOTIDE SEQUENCE [LARGE SCALE GENOMIC DNA]</scope>
    <source>
        <strain evidence="3">CGMCC 1.16444</strain>
    </source>
</reference>
<evidence type="ECO:0008006" key="4">
    <source>
        <dbReference type="Google" id="ProtNLM"/>
    </source>
</evidence>
<protein>
    <recommendedName>
        <fullName evidence="4">Cbb3-type cytochrome oxidase component FixQ</fullName>
    </recommendedName>
</protein>
<organism evidence="2 3">
    <name type="scientific">Flaviflagellibacter deserti</name>
    <dbReference type="NCBI Taxonomy" id="2267266"/>
    <lineage>
        <taxon>Bacteria</taxon>
        <taxon>Pseudomonadati</taxon>
        <taxon>Pseudomonadota</taxon>
        <taxon>Alphaproteobacteria</taxon>
        <taxon>Hyphomicrobiales</taxon>
        <taxon>Flaviflagellibacter</taxon>
    </lineage>
</organism>
<dbReference type="RefSeq" id="WP_379769875.1">
    <property type="nucleotide sequence ID" value="NZ_JBHSJF010000005.1"/>
</dbReference>
<keyword evidence="1" id="KW-0472">Membrane</keyword>
<accession>A0ABV9YZJ5</accession>
<name>A0ABV9YZJ5_9HYPH</name>
<gene>
    <name evidence="2" type="ORF">ACFPFW_06245</name>
</gene>
<evidence type="ECO:0000256" key="1">
    <source>
        <dbReference type="SAM" id="Phobius"/>
    </source>
</evidence>
<dbReference type="EMBL" id="JBHSJF010000005">
    <property type="protein sequence ID" value="MFC5067614.1"/>
    <property type="molecule type" value="Genomic_DNA"/>
</dbReference>
<keyword evidence="1" id="KW-0812">Transmembrane</keyword>
<evidence type="ECO:0000313" key="3">
    <source>
        <dbReference type="Proteomes" id="UP001595796"/>
    </source>
</evidence>
<proteinExistence type="predicted"/>
<keyword evidence="3" id="KW-1185">Reference proteome</keyword>
<comment type="caution">
    <text evidence="2">The sequence shown here is derived from an EMBL/GenBank/DDBJ whole genome shotgun (WGS) entry which is preliminary data.</text>
</comment>
<keyword evidence="1" id="KW-1133">Transmembrane helix</keyword>